<feature type="transmembrane region" description="Helical" evidence="1">
    <location>
        <begin position="6"/>
        <end position="28"/>
    </location>
</feature>
<reference evidence="2 3" key="1">
    <citation type="submission" date="2019-04" db="EMBL/GenBank/DDBJ databases">
        <title>Friends and foes A comparative genomics studyof 23 Aspergillus species from section Flavi.</title>
        <authorList>
            <consortium name="DOE Joint Genome Institute"/>
            <person name="Kjaerbolling I."/>
            <person name="Vesth T."/>
            <person name="Frisvad J.C."/>
            <person name="Nybo J.L."/>
            <person name="Theobald S."/>
            <person name="Kildgaard S."/>
            <person name="Isbrandt T."/>
            <person name="Kuo A."/>
            <person name="Sato A."/>
            <person name="Lyhne E.K."/>
            <person name="Kogle M.E."/>
            <person name="Wiebenga A."/>
            <person name="Kun R.S."/>
            <person name="Lubbers R.J."/>
            <person name="Makela M.R."/>
            <person name="Barry K."/>
            <person name="Chovatia M."/>
            <person name="Clum A."/>
            <person name="Daum C."/>
            <person name="Haridas S."/>
            <person name="He G."/>
            <person name="LaButti K."/>
            <person name="Lipzen A."/>
            <person name="Mondo S."/>
            <person name="Riley R."/>
            <person name="Salamov A."/>
            <person name="Simmons B.A."/>
            <person name="Magnuson J.K."/>
            <person name="Henrissat B."/>
            <person name="Mortensen U.H."/>
            <person name="Larsen T.O."/>
            <person name="Devries R.P."/>
            <person name="Grigoriev I.V."/>
            <person name="Machida M."/>
            <person name="Baker S.E."/>
            <person name="Andersen M.R."/>
        </authorList>
    </citation>
    <scope>NUCLEOTIDE SEQUENCE [LARGE SCALE GENOMIC DNA]</scope>
    <source>
        <strain evidence="2 3">CBS 763.97</strain>
    </source>
</reference>
<keyword evidence="1" id="KW-1133">Transmembrane helix</keyword>
<dbReference type="OrthoDB" id="5284003at2759"/>
<name>A0A5N7A4D1_9EURO</name>
<sequence>MVLSSFCIYIYMCVCVCVFFSGCIHLGWRTGESNGPAGVTDEGLMYIFLGWRQCHRYPSACSTHYTGAYLR</sequence>
<dbReference type="EMBL" id="ML737660">
    <property type="protein sequence ID" value="KAE8364066.1"/>
    <property type="molecule type" value="Genomic_DNA"/>
</dbReference>
<accession>A0A5N7A4D1</accession>
<gene>
    <name evidence="2" type="ORF">BDV27DRAFT_129081</name>
</gene>
<proteinExistence type="predicted"/>
<dbReference type="Proteomes" id="UP000326268">
    <property type="component" value="Unassembled WGS sequence"/>
</dbReference>
<evidence type="ECO:0000313" key="2">
    <source>
        <dbReference type="EMBL" id="KAE8364066.1"/>
    </source>
</evidence>
<dbReference type="GeneID" id="43651558"/>
<keyword evidence="1" id="KW-0812">Transmembrane</keyword>
<protein>
    <submittedName>
        <fullName evidence="2">Uncharacterized protein</fullName>
    </submittedName>
</protein>
<evidence type="ECO:0000256" key="1">
    <source>
        <dbReference type="SAM" id="Phobius"/>
    </source>
</evidence>
<evidence type="ECO:0000313" key="3">
    <source>
        <dbReference type="Proteomes" id="UP000326268"/>
    </source>
</evidence>
<keyword evidence="1" id="KW-0472">Membrane</keyword>
<organism evidence="2 3">
    <name type="scientific">Aspergillus caelatus</name>
    <dbReference type="NCBI Taxonomy" id="61420"/>
    <lineage>
        <taxon>Eukaryota</taxon>
        <taxon>Fungi</taxon>
        <taxon>Dikarya</taxon>
        <taxon>Ascomycota</taxon>
        <taxon>Pezizomycotina</taxon>
        <taxon>Eurotiomycetes</taxon>
        <taxon>Eurotiomycetidae</taxon>
        <taxon>Eurotiales</taxon>
        <taxon>Aspergillaceae</taxon>
        <taxon>Aspergillus</taxon>
        <taxon>Aspergillus subgen. Circumdati</taxon>
    </lineage>
</organism>
<dbReference type="RefSeq" id="XP_031927147.1">
    <property type="nucleotide sequence ID" value="XM_032067112.1"/>
</dbReference>
<keyword evidence="3" id="KW-1185">Reference proteome</keyword>
<dbReference type="AlphaFoldDB" id="A0A5N7A4D1"/>